<dbReference type="eggNOG" id="COG1354">
    <property type="taxonomic scope" value="Bacteria"/>
</dbReference>
<dbReference type="GO" id="GO:0005737">
    <property type="term" value="C:cytoplasm"/>
    <property type="evidence" value="ECO:0007669"/>
    <property type="project" value="UniProtKB-SubCell"/>
</dbReference>
<evidence type="ECO:0000313" key="3">
    <source>
        <dbReference type="EMBL" id="ACL06894.1"/>
    </source>
</evidence>
<keyword evidence="2" id="KW-0963">Cytoplasm</keyword>
<dbReference type="GO" id="GO:0051301">
    <property type="term" value="P:cell division"/>
    <property type="evidence" value="ECO:0007669"/>
    <property type="project" value="UniProtKB-KW"/>
</dbReference>
<sequence>MQEDRYHIHLDVFEGPMDLLVHLIRKNEVDIYDIPIAVIADQYLEYVEQMQAMNVDLAGDFLLMAATLMQIKSRMLLPRHFDDEDDDEDPRMEIVRPLAEYLQLKEAAESIGTRHLLGDSVFARSPEPMEFDDREDEVIMVGLFELIDAFAKILENVRQEELVTVTAETVSVKERINQIADILEEKQTVTFTELFGEDYTKMDMIVTFLALLEMTKLSIIKIAQHLHSGIIRIFYA</sequence>
<dbReference type="Pfam" id="PF02616">
    <property type="entry name" value="SMC_ScpA"/>
    <property type="match status" value="1"/>
</dbReference>
<protein>
    <recommendedName>
        <fullName evidence="1 2">Segregation and condensation protein A</fullName>
    </recommendedName>
</protein>
<dbReference type="AlphaFoldDB" id="B8FEB3"/>
<dbReference type="GO" id="GO:0007059">
    <property type="term" value="P:chromosome segregation"/>
    <property type="evidence" value="ECO:0007669"/>
    <property type="project" value="UniProtKB-UniRule"/>
</dbReference>
<dbReference type="PANTHER" id="PTHR33969">
    <property type="entry name" value="SEGREGATION AND CONDENSATION PROTEIN A"/>
    <property type="match status" value="1"/>
</dbReference>
<dbReference type="InterPro" id="IPR023093">
    <property type="entry name" value="ScpA-like_C"/>
</dbReference>
<evidence type="ECO:0000256" key="2">
    <source>
        <dbReference type="HAMAP-Rule" id="MF_01805"/>
    </source>
</evidence>
<dbReference type="Gene3D" id="6.10.250.2410">
    <property type="match status" value="1"/>
</dbReference>
<keyword evidence="2" id="KW-0159">Chromosome partition</keyword>
<gene>
    <name evidence="2" type="primary">scpA</name>
    <name evidence="3" type="ordered locus">Dalk_5224</name>
</gene>
<comment type="subunit">
    <text evidence="2">Component of a cohesin-like complex composed of ScpA, ScpB and the Smc homodimer, in which ScpA and ScpB bind to the head domain of Smc. The presence of the three proteins is required for the association of the complex with DNA.</text>
</comment>
<evidence type="ECO:0000256" key="1">
    <source>
        <dbReference type="ARBA" id="ARBA00044777"/>
    </source>
</evidence>
<dbReference type="InterPro" id="IPR003768">
    <property type="entry name" value="ScpA"/>
</dbReference>
<dbReference type="HOGENOM" id="CLU_038686_0_1_7"/>
<comment type="similarity">
    <text evidence="2">Belongs to the ScpA family.</text>
</comment>
<dbReference type="PANTHER" id="PTHR33969:SF2">
    <property type="entry name" value="SEGREGATION AND CONDENSATION PROTEIN A"/>
    <property type="match status" value="1"/>
</dbReference>
<dbReference type="KEGG" id="dal:Dalk_5224"/>
<dbReference type="EMBL" id="CP001322">
    <property type="protein sequence ID" value="ACL06894.1"/>
    <property type="molecule type" value="Genomic_DNA"/>
</dbReference>
<evidence type="ECO:0000313" key="4">
    <source>
        <dbReference type="Proteomes" id="UP000000739"/>
    </source>
</evidence>
<dbReference type="Proteomes" id="UP000000739">
    <property type="component" value="Chromosome"/>
</dbReference>
<reference evidence="3 4" key="1">
    <citation type="journal article" date="2012" name="Environ. Microbiol.">
        <title>The genome sequence of Desulfatibacillum alkenivorans AK-01: a blueprint for anaerobic alkane oxidation.</title>
        <authorList>
            <person name="Callaghan A.V."/>
            <person name="Morris B.E."/>
            <person name="Pereira I.A."/>
            <person name="McInerney M.J."/>
            <person name="Austin R.N."/>
            <person name="Groves J.T."/>
            <person name="Kukor J.J."/>
            <person name="Suflita J.M."/>
            <person name="Young L.Y."/>
            <person name="Zylstra G.J."/>
            <person name="Wawrik B."/>
        </authorList>
    </citation>
    <scope>NUCLEOTIDE SEQUENCE [LARGE SCALE GENOMIC DNA]</scope>
    <source>
        <strain evidence="3 4">AK-01</strain>
    </source>
</reference>
<proteinExistence type="inferred from homology"/>
<dbReference type="RefSeq" id="WP_015949930.1">
    <property type="nucleotide sequence ID" value="NC_011768.1"/>
</dbReference>
<keyword evidence="4" id="KW-1185">Reference proteome</keyword>
<keyword evidence="2" id="KW-0131">Cell cycle</keyword>
<comment type="subcellular location">
    <subcellularLocation>
        <location evidence="2">Cytoplasm</location>
    </subcellularLocation>
    <text evidence="2">Associated with two foci at the outer edges of the nucleoid region in young cells, and at four foci within both cell halves in older cells.</text>
</comment>
<organism evidence="3 4">
    <name type="scientific">Desulfatibacillum aliphaticivorans</name>
    <dbReference type="NCBI Taxonomy" id="218208"/>
    <lineage>
        <taxon>Bacteria</taxon>
        <taxon>Pseudomonadati</taxon>
        <taxon>Thermodesulfobacteriota</taxon>
        <taxon>Desulfobacteria</taxon>
        <taxon>Desulfobacterales</taxon>
        <taxon>Desulfatibacillaceae</taxon>
        <taxon>Desulfatibacillum</taxon>
    </lineage>
</organism>
<dbReference type="GO" id="GO:0006260">
    <property type="term" value="P:DNA replication"/>
    <property type="evidence" value="ECO:0007669"/>
    <property type="project" value="UniProtKB-UniRule"/>
</dbReference>
<comment type="function">
    <text evidence="2">Participates in chromosomal partition during cell division. May act via the formation of a condensin-like complex containing Smc and ScpB that pull DNA away from mid-cell into both cell halves.</text>
</comment>
<dbReference type="Gene3D" id="1.10.10.580">
    <property type="entry name" value="Structural maintenance of chromosome 1. Chain E"/>
    <property type="match status" value="1"/>
</dbReference>
<name>B8FEB3_DESAL</name>
<accession>B8FEB3</accession>
<keyword evidence="2" id="KW-0132">Cell division</keyword>
<dbReference type="HAMAP" id="MF_01805">
    <property type="entry name" value="ScpA"/>
    <property type="match status" value="1"/>
</dbReference>